<name>A0A4P6Y908_9FLAO</name>
<reference evidence="2" key="1">
    <citation type="submission" date="2019-03" db="EMBL/GenBank/DDBJ databases">
        <title>Flavobacterium sp.</title>
        <authorList>
            <person name="Kim H."/>
        </authorList>
    </citation>
    <scope>NUCLEOTIDE SEQUENCE [LARGE SCALE GENOMIC DNA]</scope>
    <source>
        <strain evidence="2">GS13</strain>
    </source>
</reference>
<dbReference type="RefSeq" id="WP_133276907.1">
    <property type="nucleotide sequence ID" value="NZ_CP037933.1"/>
</dbReference>
<dbReference type="OrthoDB" id="1433712at2"/>
<dbReference type="AlphaFoldDB" id="A0A4P6Y908"/>
<accession>A0A4P6Y908</accession>
<protein>
    <recommendedName>
        <fullName evidence="3">Outer membrane lipoprotein carrier protein LolA</fullName>
    </recommendedName>
</protein>
<evidence type="ECO:0008006" key="3">
    <source>
        <dbReference type="Google" id="ProtNLM"/>
    </source>
</evidence>
<gene>
    <name evidence="1" type="ORF">E1750_11470</name>
</gene>
<dbReference type="Proteomes" id="UP000291124">
    <property type="component" value="Chromosome"/>
</dbReference>
<dbReference type="EMBL" id="CP037933">
    <property type="protein sequence ID" value="QBN19389.1"/>
    <property type="molecule type" value="Genomic_DNA"/>
</dbReference>
<dbReference type="KEGG" id="fnk:E1750_11470"/>
<keyword evidence="2" id="KW-1185">Reference proteome</keyword>
<sequence length="206" mass="23355">MKHFTLSIVLVFICFGVKAQTELADNLKKKYTINRGFETMVNICIDVPGLTIPPKDISVFYEKGKKPQIKGKGILLLPKKGFLNQFSELLNVEAHWILLDEKGDVLRYKLVSLDSKSDWVTADLKISKANIRIDEINLTTKEAGVFLIKHSYGKATFPTATEISFLTNKFNIPLKFLGKSSIKNIKDKEGKVKGKIFLRFSNFRVL</sequence>
<evidence type="ECO:0000313" key="2">
    <source>
        <dbReference type="Proteomes" id="UP000291124"/>
    </source>
</evidence>
<evidence type="ECO:0000313" key="1">
    <source>
        <dbReference type="EMBL" id="QBN19389.1"/>
    </source>
</evidence>
<organism evidence="1 2">
    <name type="scientific">Flavobacterium nackdongense</name>
    <dbReference type="NCBI Taxonomy" id="2547394"/>
    <lineage>
        <taxon>Bacteria</taxon>
        <taxon>Pseudomonadati</taxon>
        <taxon>Bacteroidota</taxon>
        <taxon>Flavobacteriia</taxon>
        <taxon>Flavobacteriales</taxon>
        <taxon>Flavobacteriaceae</taxon>
        <taxon>Flavobacterium</taxon>
    </lineage>
</organism>
<proteinExistence type="predicted"/>